<dbReference type="InterPro" id="IPR005184">
    <property type="entry name" value="DUF306_Meta_HslJ"/>
</dbReference>
<evidence type="ECO:0000313" key="3">
    <source>
        <dbReference type="EMBL" id="OIN58971.1"/>
    </source>
</evidence>
<sequence length="183" mass="19849">MKNLFYCLFGLMMMSWTAGCKDEAASVTTRADDLKGTWVLKSVLMGDAMDAACGFMNEGKVQEMNVTFTQESVGDKGELKLYGQSSVNTFAGSYTIDSYDMAAKRGKLNIGALAVTKMNSPNAEFMNCETRYLTYLSKAVDFSINADGQLELSNTVKLNGSGSLIGESYKSALYFSKVVPSGK</sequence>
<evidence type="ECO:0000259" key="2">
    <source>
        <dbReference type="Pfam" id="PF03724"/>
    </source>
</evidence>
<feature type="signal peptide" evidence="1">
    <location>
        <begin position="1"/>
        <end position="18"/>
    </location>
</feature>
<proteinExistence type="predicted"/>
<organism evidence="3 4">
    <name type="scientific">Arsenicibacter rosenii</name>
    <dbReference type="NCBI Taxonomy" id="1750698"/>
    <lineage>
        <taxon>Bacteria</taxon>
        <taxon>Pseudomonadati</taxon>
        <taxon>Bacteroidota</taxon>
        <taxon>Cytophagia</taxon>
        <taxon>Cytophagales</taxon>
        <taxon>Spirosomataceae</taxon>
        <taxon>Arsenicibacter</taxon>
    </lineage>
</organism>
<name>A0A1S2VJN1_9BACT</name>
<dbReference type="Pfam" id="PF03724">
    <property type="entry name" value="META"/>
    <property type="match status" value="1"/>
</dbReference>
<protein>
    <recommendedName>
        <fullName evidence="2">DUF306 domain-containing protein</fullName>
    </recommendedName>
</protein>
<dbReference type="Gene3D" id="2.40.128.270">
    <property type="match status" value="1"/>
</dbReference>
<dbReference type="RefSeq" id="WP_071503422.1">
    <property type="nucleotide sequence ID" value="NZ_MORL01000005.1"/>
</dbReference>
<dbReference type="EMBL" id="MORL01000005">
    <property type="protein sequence ID" value="OIN58971.1"/>
    <property type="molecule type" value="Genomic_DNA"/>
</dbReference>
<evidence type="ECO:0000313" key="4">
    <source>
        <dbReference type="Proteomes" id="UP000181790"/>
    </source>
</evidence>
<feature type="domain" description="DUF306" evidence="2">
    <location>
        <begin position="36"/>
        <end position="154"/>
    </location>
</feature>
<keyword evidence="1" id="KW-0732">Signal</keyword>
<dbReference type="Proteomes" id="UP000181790">
    <property type="component" value="Unassembled WGS sequence"/>
</dbReference>
<evidence type="ECO:0000256" key="1">
    <source>
        <dbReference type="SAM" id="SignalP"/>
    </source>
</evidence>
<comment type="caution">
    <text evidence="3">The sequence shown here is derived from an EMBL/GenBank/DDBJ whole genome shotgun (WGS) entry which is preliminary data.</text>
</comment>
<gene>
    <name evidence="3" type="ORF">BLX24_12195</name>
</gene>
<accession>A0A1S2VJN1</accession>
<reference evidence="3 4" key="1">
    <citation type="submission" date="2016-10" db="EMBL/GenBank/DDBJ databases">
        <title>Arsenicibacter rosenii gen. nov., sp. nov., an efficient arsenic-methylating bacterium isolated from an arsenic-contaminated paddy soil.</title>
        <authorList>
            <person name="Huang K."/>
        </authorList>
    </citation>
    <scope>NUCLEOTIDE SEQUENCE [LARGE SCALE GENOMIC DNA]</scope>
    <source>
        <strain evidence="3 4">SM-1</strain>
    </source>
</reference>
<dbReference type="PROSITE" id="PS51257">
    <property type="entry name" value="PROKAR_LIPOPROTEIN"/>
    <property type="match status" value="1"/>
</dbReference>
<dbReference type="AlphaFoldDB" id="A0A1S2VJN1"/>
<feature type="chain" id="PRO_5010284269" description="DUF306 domain-containing protein" evidence="1">
    <location>
        <begin position="19"/>
        <end position="183"/>
    </location>
</feature>
<dbReference type="OrthoDB" id="953642at2"/>
<dbReference type="InterPro" id="IPR038670">
    <property type="entry name" value="HslJ-like_sf"/>
</dbReference>
<keyword evidence="4" id="KW-1185">Reference proteome</keyword>